<gene>
    <name evidence="1" type="ORF">YA0871_01010</name>
</gene>
<proteinExistence type="predicted"/>
<sequence>MNINNFNAITLPFVDPIAHANSFVAIYPESKIIHTQYSGWSDLRFSKQLAGDFKMFEDPKNPGFITLSRLEELSKEGTEVGEFARELLKRESLLDKLDSDGDKWLDGKISPQSIQDAIAELTQLRKNSQVKVSVISGVAAPIEAKPPFEIMLSVEAKPAVVATPGVGPL</sequence>
<evidence type="ECO:0000313" key="1">
    <source>
        <dbReference type="EMBL" id="MBI6631224.1"/>
    </source>
</evidence>
<dbReference type="RefSeq" id="WP_198706453.1">
    <property type="nucleotide sequence ID" value="NZ_JAEILM010000002.1"/>
</dbReference>
<organism evidence="1 2">
    <name type="scientific">Pseudomonas paralactis</name>
    <dbReference type="NCBI Taxonomy" id="1615673"/>
    <lineage>
        <taxon>Bacteria</taxon>
        <taxon>Pseudomonadati</taxon>
        <taxon>Pseudomonadota</taxon>
        <taxon>Gammaproteobacteria</taxon>
        <taxon>Pseudomonadales</taxon>
        <taxon>Pseudomonadaceae</taxon>
        <taxon>Pseudomonas</taxon>
    </lineage>
</organism>
<protein>
    <submittedName>
        <fullName evidence="1">Uncharacterized protein</fullName>
    </submittedName>
</protein>
<evidence type="ECO:0000313" key="2">
    <source>
        <dbReference type="Proteomes" id="UP000607562"/>
    </source>
</evidence>
<comment type="caution">
    <text evidence="1">The sequence shown here is derived from an EMBL/GenBank/DDBJ whole genome shotgun (WGS) entry which is preliminary data.</text>
</comment>
<dbReference type="EMBL" id="JAEILM010000002">
    <property type="protein sequence ID" value="MBI6631224.1"/>
    <property type="molecule type" value="Genomic_DNA"/>
</dbReference>
<dbReference type="Proteomes" id="UP000607562">
    <property type="component" value="Unassembled WGS sequence"/>
</dbReference>
<keyword evidence="2" id="KW-1185">Reference proteome</keyword>
<reference evidence="1 2" key="1">
    <citation type="submission" date="2020-12" db="EMBL/GenBank/DDBJ databases">
        <title>Comparative genomic insights into the epidemiology and virulence of plant pathogenic Pseudomonads from Turkey.</title>
        <authorList>
            <person name="Dillon M."/>
            <person name="Ruiz-Bedoya T."/>
            <person name="Bendalovic-Torma C."/>
            <person name="Guttman K.M."/>
            <person name="Kwak H."/>
            <person name="Middleton M.A."/>
            <person name="Wang P.W."/>
            <person name="Horuz S."/>
            <person name="Aysan Y."/>
            <person name="Guttman D.S."/>
        </authorList>
    </citation>
    <scope>NUCLEOTIDE SEQUENCE [LARGE SCALE GENOMIC DNA]</scope>
    <source>
        <strain evidence="1 2">Marul_2_1</strain>
    </source>
</reference>
<accession>A0ABS0UT66</accession>
<name>A0ABS0UT66_9PSED</name>